<protein>
    <submittedName>
        <fullName evidence="3">Amidase</fullName>
    </submittedName>
</protein>
<evidence type="ECO:0000313" key="3">
    <source>
        <dbReference type="EMBL" id="MBD8122924.1"/>
    </source>
</evidence>
<evidence type="ECO:0000259" key="2">
    <source>
        <dbReference type="Pfam" id="PF01425"/>
    </source>
</evidence>
<dbReference type="PANTHER" id="PTHR11895:SF7">
    <property type="entry name" value="GLUTAMYL-TRNA(GLN) AMIDOTRANSFERASE SUBUNIT A, MITOCHONDRIAL"/>
    <property type="match status" value="1"/>
</dbReference>
<dbReference type="Gene3D" id="3.90.1300.10">
    <property type="entry name" value="Amidase signature (AS) domain"/>
    <property type="match status" value="1"/>
</dbReference>
<dbReference type="InterPro" id="IPR023631">
    <property type="entry name" value="Amidase_dom"/>
</dbReference>
<dbReference type="EMBL" id="JACYNP010000007">
    <property type="protein sequence ID" value="MBD8122924.1"/>
    <property type="molecule type" value="Genomic_DNA"/>
</dbReference>
<dbReference type="InterPro" id="IPR036928">
    <property type="entry name" value="AS_sf"/>
</dbReference>
<name>A0ABR9AA23_9PSED</name>
<dbReference type="NCBIfam" id="NF005687">
    <property type="entry name" value="PRK07487.1"/>
    <property type="match status" value="1"/>
</dbReference>
<accession>A0ABR9AA23</accession>
<reference evidence="3 4" key="1">
    <citation type="journal article" date="2020" name="FEMS Microbiol. Ecol.">
        <title>Temporal dynamics of bacterial communities during seed development and maturation.</title>
        <authorList>
            <person name="Chesneau G."/>
            <person name="Torres-Cortes G."/>
            <person name="Briand M."/>
            <person name="Darrasse A."/>
            <person name="Preveaux A."/>
            <person name="Marais C."/>
            <person name="Jacques M.A."/>
            <person name="Shade A."/>
            <person name="Barret M."/>
        </authorList>
    </citation>
    <scope>NUCLEOTIDE SEQUENCE [LARGE SCALE GENOMIC DNA]</scope>
    <source>
        <strain evidence="3 4">CFBP13723</strain>
    </source>
</reference>
<feature type="domain" description="Amidase" evidence="2">
    <location>
        <begin position="14"/>
        <end position="436"/>
    </location>
</feature>
<keyword evidence="4" id="KW-1185">Reference proteome</keyword>
<dbReference type="InterPro" id="IPR000120">
    <property type="entry name" value="Amidase"/>
</dbReference>
<proteinExistence type="inferred from homology"/>
<comment type="caution">
    <text evidence="3">The sequence shown here is derived from an EMBL/GenBank/DDBJ whole genome shotgun (WGS) entry which is preliminary data.</text>
</comment>
<organism evidence="3 4">
    <name type="scientific">Pseudomonas lutea</name>
    <dbReference type="NCBI Taxonomy" id="243924"/>
    <lineage>
        <taxon>Bacteria</taxon>
        <taxon>Pseudomonadati</taxon>
        <taxon>Pseudomonadota</taxon>
        <taxon>Gammaproteobacteria</taxon>
        <taxon>Pseudomonadales</taxon>
        <taxon>Pseudomonadaceae</taxon>
        <taxon>Pseudomonas</taxon>
    </lineage>
</organism>
<dbReference type="PANTHER" id="PTHR11895">
    <property type="entry name" value="TRANSAMIDASE"/>
    <property type="match status" value="1"/>
</dbReference>
<gene>
    <name evidence="3" type="ORF">IFT62_17055</name>
</gene>
<dbReference type="Proteomes" id="UP000625247">
    <property type="component" value="Unassembled WGS sequence"/>
</dbReference>
<evidence type="ECO:0000313" key="4">
    <source>
        <dbReference type="Proteomes" id="UP000625247"/>
    </source>
</evidence>
<comment type="similarity">
    <text evidence="1">Belongs to the amidase family.</text>
</comment>
<dbReference type="PROSITE" id="PS00571">
    <property type="entry name" value="AMIDASES"/>
    <property type="match status" value="1"/>
</dbReference>
<evidence type="ECO:0000256" key="1">
    <source>
        <dbReference type="ARBA" id="ARBA00009199"/>
    </source>
</evidence>
<dbReference type="InterPro" id="IPR020556">
    <property type="entry name" value="Amidase_CS"/>
</dbReference>
<dbReference type="SUPFAM" id="SSF75304">
    <property type="entry name" value="Amidase signature (AS) enzymes"/>
    <property type="match status" value="1"/>
</dbReference>
<dbReference type="Pfam" id="PF01425">
    <property type="entry name" value="Amidase"/>
    <property type="match status" value="1"/>
</dbReference>
<sequence>MAGHIRMGSITSRDAVESCLERTNAVNPRLNAIVFSDPDRARLNADQADADVRSGKPLGLLHGVPVTIKLNVDVEGEATDNGVPAFKDRIAPGDSTVVSNLRKAGAINIGRTNTPPFSFRWFTENPLHGRTWNPWDEGITSGGSSGGAGVSVAAGMCPLAHGTDIAGSIRYPAYVNGLVGLRATPGRIPAFHPTTGLRFLGLQTISSQGPIARKVRDVTIGLSAMSAADRRDPMWVPAHMDFPDDQLAVTVALVDEIPNAALAPDVKAALHQAARYLEQAGYKIEYATPPGIVAAVEIWQSIVMTEGKLGMADAVLAMKDERILRSVTNMAAGAPVVDLAGYATAIARRDELRRQWNEFMLRYPLILLPSSCSLPMAWDADLGSTADMLDVLANQSPLISIAALCLPGLSVPTGLAGKLPIGVQLVADSFREQRLLVAGSIIERHANMPNAYDLS</sequence>